<dbReference type="InterPro" id="IPR006179">
    <property type="entry name" value="5_nucleotidase/apyrase"/>
</dbReference>
<dbReference type="GO" id="GO:0009166">
    <property type="term" value="P:nucleotide catabolic process"/>
    <property type="evidence" value="ECO:0007669"/>
    <property type="project" value="InterPro"/>
</dbReference>
<dbReference type="SUPFAM" id="SSF55816">
    <property type="entry name" value="5'-nucleotidase (syn. UDP-sugar hydrolase), C-terminal domain"/>
    <property type="match status" value="1"/>
</dbReference>
<dbReference type="AlphaFoldDB" id="A0A9Q2KT22"/>
<feature type="domain" description="5'-Nucleotidase C-terminal" evidence="4">
    <location>
        <begin position="369"/>
        <end position="486"/>
    </location>
</feature>
<dbReference type="Gene3D" id="3.90.780.10">
    <property type="entry name" value="5'-Nucleotidase, C-terminal domain"/>
    <property type="match status" value="1"/>
</dbReference>
<keyword evidence="1" id="KW-0732">Signal</keyword>
<dbReference type="InterPro" id="IPR008334">
    <property type="entry name" value="5'-Nucleotdase_C"/>
</dbReference>
<organism evidence="5 6">
    <name type="scientific">Francisella noatunensis</name>
    <dbReference type="NCBI Taxonomy" id="657445"/>
    <lineage>
        <taxon>Bacteria</taxon>
        <taxon>Pseudomonadati</taxon>
        <taxon>Pseudomonadota</taxon>
        <taxon>Gammaproteobacteria</taxon>
        <taxon>Thiotrichales</taxon>
        <taxon>Francisellaceae</taxon>
        <taxon>Francisella</taxon>
    </lineage>
</organism>
<dbReference type="PANTHER" id="PTHR11575:SF24">
    <property type="entry name" value="5'-NUCLEOTIDASE"/>
    <property type="match status" value="1"/>
</dbReference>
<gene>
    <name evidence="5" type="ORF">IB647_05070</name>
</gene>
<dbReference type="Pfam" id="PF02872">
    <property type="entry name" value="5_nucleotid_C"/>
    <property type="match status" value="1"/>
</dbReference>
<dbReference type="SUPFAM" id="SSF56300">
    <property type="entry name" value="Metallo-dependent phosphatases"/>
    <property type="match status" value="1"/>
</dbReference>
<comment type="similarity">
    <text evidence="2">Belongs to the 5'-nucleotidase family.</text>
</comment>
<comment type="caution">
    <text evidence="5">The sequence shown here is derived from an EMBL/GenBank/DDBJ whole genome shotgun (WGS) entry which is preliminary data.</text>
</comment>
<dbReference type="InterPro" id="IPR036907">
    <property type="entry name" value="5'-Nucleotdase_C_sf"/>
</dbReference>
<name>A0A9Q2KT22_9GAMM</name>
<evidence type="ECO:0000256" key="1">
    <source>
        <dbReference type="ARBA" id="ARBA00022729"/>
    </source>
</evidence>
<evidence type="ECO:0000313" key="6">
    <source>
        <dbReference type="Proteomes" id="UP000701999"/>
    </source>
</evidence>
<dbReference type="Pfam" id="PF00149">
    <property type="entry name" value="Metallophos"/>
    <property type="match status" value="1"/>
</dbReference>
<dbReference type="PANTHER" id="PTHR11575">
    <property type="entry name" value="5'-NUCLEOTIDASE-RELATED"/>
    <property type="match status" value="1"/>
</dbReference>
<proteinExistence type="inferred from homology"/>
<evidence type="ECO:0000313" key="5">
    <source>
        <dbReference type="EMBL" id="MBK2065073.1"/>
    </source>
</evidence>
<keyword evidence="2" id="KW-0378">Hydrolase</keyword>
<evidence type="ECO:0000256" key="2">
    <source>
        <dbReference type="RuleBase" id="RU362119"/>
    </source>
</evidence>
<accession>A0A9Q2KT22</accession>
<dbReference type="InterPro" id="IPR029052">
    <property type="entry name" value="Metallo-depent_PP-like"/>
</dbReference>
<protein>
    <submittedName>
        <fullName evidence="5">5'-nucleotidase C-terminal domain-containing protein</fullName>
    </submittedName>
</protein>
<dbReference type="GO" id="GO:0016787">
    <property type="term" value="F:hydrolase activity"/>
    <property type="evidence" value="ECO:0007669"/>
    <property type="project" value="UniProtKB-KW"/>
</dbReference>
<dbReference type="GO" id="GO:0000166">
    <property type="term" value="F:nucleotide binding"/>
    <property type="evidence" value="ECO:0007669"/>
    <property type="project" value="UniProtKB-KW"/>
</dbReference>
<evidence type="ECO:0000259" key="4">
    <source>
        <dbReference type="Pfam" id="PF02872"/>
    </source>
</evidence>
<feature type="domain" description="Calcineurin-like phosphoesterase" evidence="3">
    <location>
        <begin position="31"/>
        <end position="269"/>
    </location>
</feature>
<sequence length="525" mass="58541">MEIIMKKIFSFIIIFFSVVFGYAQDDIIVLSLNDFHGQVELNKDMVGAAKIASFIDDYKKTHPNLVVVAAGDNYQGTSISNISHGDVVNDFFDYIGVKYSAVGNHDFDYGQKWFKHCYEKNGIRFLAANISYKDDSLFDYFYRKYTSQDSLAYIKPFGYETLPSGKTIYFIGLATLETPETTAEKNISNLKFTDPVTSANKWVKYISNYNRHNIPKPDTIVLLTHIPTDQQNSEVFFTKRADLGDESEIYAVVNGVDGISAVLTGHSHKFVNGIKNGVVVEQGESQGKDISVLHYDCHTSDVCKVTPEVINLAQATKNLEPNKDVNNILAKYNDSVKAELDKVITNAPRELSDEAQDGYYNIPLTYTLANIIKGQTASDLALVNSHGVRRSLPQGDITYGMIYETMPFDNMVVTLDIKGSDLLKLIEHSIQPLGDKQVGVLAGLKVSLDSAGNIKDVLIDGKLLNEKQTYKLATIDFLTTGGDGFVFDNIKNYKDSNITIRDMIADYWSKNSADIAQGWQNIVVE</sequence>
<dbReference type="PRINTS" id="PR01607">
    <property type="entry name" value="APYRASEFAMLY"/>
</dbReference>
<evidence type="ECO:0000259" key="3">
    <source>
        <dbReference type="Pfam" id="PF00149"/>
    </source>
</evidence>
<dbReference type="Gene3D" id="3.60.21.10">
    <property type="match status" value="1"/>
</dbReference>
<reference evidence="5 6" key="1">
    <citation type="submission" date="2020-09" db="EMBL/GenBank/DDBJ databases">
        <title>Development of specific Francisella tularensis PCR assay based on in-depth characterization of family Francisellaceae.</title>
        <authorList>
            <person name="Ohrman C."/>
            <person name="Sahl J."/>
            <person name="Sjodin A."/>
            <person name="Uneklint I."/>
            <person name="Ballard R."/>
            <person name="Karlsson L."/>
            <person name="Mcdonough R."/>
            <person name="Sundell D."/>
            <person name="Soria K."/>
            <person name="Brindeflk B."/>
            <person name="Vallesi A."/>
            <person name="Ramirez-Paredes J.G."/>
            <person name="Colquhoun D."/>
            <person name="Myrtennas K."/>
            <person name="Birdsell D."/>
            <person name="Johansson A."/>
            <person name="Wagner D."/>
            <person name="Forsman M."/>
        </authorList>
    </citation>
    <scope>NUCLEOTIDE SEQUENCE [LARGE SCALE GENOMIC DNA]</scope>
    <source>
        <strain evidence="5 6">FSC1140</strain>
    </source>
</reference>
<keyword evidence="6" id="KW-1185">Reference proteome</keyword>
<dbReference type="EMBL" id="JACVKN010000115">
    <property type="protein sequence ID" value="MBK2065073.1"/>
    <property type="molecule type" value="Genomic_DNA"/>
</dbReference>
<dbReference type="GO" id="GO:0030288">
    <property type="term" value="C:outer membrane-bounded periplasmic space"/>
    <property type="evidence" value="ECO:0007669"/>
    <property type="project" value="TreeGrafter"/>
</dbReference>
<dbReference type="InterPro" id="IPR004843">
    <property type="entry name" value="Calcineurin-like_PHP"/>
</dbReference>
<keyword evidence="2" id="KW-0547">Nucleotide-binding</keyword>
<dbReference type="Proteomes" id="UP000701999">
    <property type="component" value="Unassembled WGS sequence"/>
</dbReference>